<proteinExistence type="predicted"/>
<dbReference type="Pfam" id="PF05729">
    <property type="entry name" value="NACHT"/>
    <property type="match status" value="9"/>
</dbReference>
<dbReference type="SUPFAM" id="SSF52540">
    <property type="entry name" value="P-loop containing nucleoside triphosphate hydrolases"/>
    <property type="match status" value="1"/>
</dbReference>
<dbReference type="SUPFAM" id="SSF52047">
    <property type="entry name" value="RNI-like"/>
    <property type="match status" value="1"/>
</dbReference>
<sequence length="2705" mass="308962">MPRLKKKVKEKVLDQYETELRGLKEDSELYVTTGDKDVPQTCNNIFINSEKKAVRTVLTEGVAGIGKTFQTRKLMVDWAKGKSNTSIDLIVPLSLSELKTEGEEHSMEDLLDHFLEDEKWKRRKDCISECKLALILDDFQECKSRLDFENSSVLTDIGERASIDVLLTNLIRGDLLPDARLWIISRPSGTDKVPPELIDKVTRCRETLKRRKDLVSKLKERYRREYTPVEDPDHSNQKNTEHILKEHSTEDGKTDQQTKPKSVTQVTVSDIFEARKDKKVRTVLTVGEAQIGKSFQVQKFIKAWADDKTLLSRLYNYGKGWISQTEDIEVLFPFDLSKSDFKEAKKSSLLELLNSLFEETKKYVISDYSKFKLVFLLDGLDAFPLPLDFDHKAVLDDIRQPASVGLLLTSLIRGDLLPSARLWITSQPSAAEKLPPDCVDKKTEIRDIIMPRLIKKVKEKVLGQYETELRKLKKDSELYVTTGDKDVPQTYNDIFINSEKKTVRTVLTEGVAGIGKTFQTRKLMVDWAKGKSNTSIDLIVPLSLSELKTEGEKHSMEDLLDHFLEDEKWKRRKDCISECELALILDDFQECKSPLDFENSSVLTDIGECASIDVLLTNLIRGDLLPDARLWIISRPSGTDKVPPERIHKVTQCRETLKRREDLVSKLKERYHREYTPVEDPDHSNQKNTEHILKEHSTEDGKTDQQTKPKPVTQVTVSDIFEARKDKKVRTVLTVGEAQIGKSFQVQKFIKAWAGKKTLSSRQYNDGNNRISQTEDIEVLFPFDLSKSDFKEAKNSSLLELLNSLFEETKKYVISDYSKFKLVFLLDGLDAFPLPLDFDHKAVLDDIRQPASVGLLLTSLIRGDLLPSARLWITSQPSAAEKLPPDCVDKKTEIRDIIMPRLIKKVKEKVLGQYETELRKLKKDSELYVTTGDKDVPQTYNDIFINSEKKTVRTVLTEGVAGIGKTFQTRKLMVDWAKGKSNTSIDLIVPLSLSELKTEGEKHSMEDLLDHFLEDEKWKRRKDCISECELALILDDFQECKSPLDFENSSVLTDIGECASIDVLLTNLIRGDLLPDARLWIISRPSGTDKVPPERIHKVTQCRETLKRREDLVSKLKERYHREYTPVEDPDHSNQKNTEHILKEHSTEDGKTDQQTKPKPVTQVTVSDIFEARKDKKVRTVLTVGEAQIGKSFQVQKFIKAWAGKKTLSSRQYNDGNNRISQTEDIEVLFPFDLSKSDFKEAKNSSLLELLNSLFEETKKYVISDYSKFKLVFLLDGLDAFPLPLDFDHKAVLDDIRQPASVGLLLTSLIRGDLLPSARLWITSQPSAAEKLPPDCVDKKTEIRDIIMPRLIKKVKEKVLGQYETELRKLKKDSELYVTTGDKDVPQTCNDIFINSEKKAVRTVLTEGVAGIGKTFQTRKLMVDWAKGKSNTSIDLIVPLSLSELKTEGEEHSMEDLLDHFLEDEKWKRRKDCISECELALILDDFQECKRRLDFENSSVLTDIGERASIDVLLTNLIRGDLLPDARLWIISRPSGTDKVPPERIHKVTRCRETSKRREDLISKLKERYRREYTPVEDPDHSNQKNTEHILKEHSTEDGKTDQQTKPKSVTQVTVSDIFEARKDKKVRTVLTVGEAQIGKSFQVQKFIKAWADDKTLLSRLYNDGKKFFSQTEDIEVLFPFDLSKSDFKEAKKSSLLELLNGLFEETKKYVISDYAKFKLVFLLDGLDAFPLPLDFDHKAVLDDIRQPASVGLLLTSLIRGDLLPSARLWITSQPSAAEKLPPDCVDKKTEIREKPDITSTRTLKSQLKRQLTYVTQGTDKRNTSAVLKEIYTDLYIIEGDRGDVNKKHEVRQIDDARSVRKETPIEYSDIFKNAPEGNIPIKTVLTIGVAGIGKTFASMKYVLDWAESPADETVDYTFLLPFRELNLRKDQEHSFEELIHQLFPAMKTSEIRNYDNYKILIVLDGLDECRLDLNFSENVIWTDVRKKTTVNVLLTNLIRGKLLPKAQIWITSRPAASNNIPPDAVNRVTEVRGFNEKQKEEYFRKRFVKKEIAEEVISEVKKSRSLFIMCYIPVFCWITSNVMEDIMKKDQKDVLPKTLTYMYTRFLLLQCEQANVKYEETETSDDPEADSCLNTRNRETVLALGKLAFEELEKGNLVFPEEYLVECGINIRNAAVLSGLFTQIMREGCGLYPQKLFCFVHLSIQEFVAALYVSHRFTNNGENVFTSSPEDSESPASDFYTKAVDKALESKNGDWDLFLRFLLGLSLATHQNLLPELLKTPENNKETYQETVEHIKKKIREVDDPEKKQNLFHCLNELNDDSLVEEVKKSLETRTFENFSPSQWSALTFVLLTSDLNLDVFDLKNYLKSETVLLGMLPVVKVSETTLLSWCDLTEKSCSGLMTSVLSSPSSNLTVLDMSNNDLKDAGIQRLAEGLKSIHCKLKNLKVSGCQVTEKGCSYLASALKENTGSHLKELDLSYNHPGESGVKELSAVFADPRMKLCVNYGGEHRLKPGIKKYDALLKFDENTISRRLVVVDQDKRRKVKTVELVEEKVARPENDDRFKRTQVLCDKGLEDLGYWEVEWQGMVGIAVSYNDVGRKWDNAGGLGCNEKSWSLMCSSSGFMGRDGKMFTGFIARHGKMSKHIKVPCCQKIAVYLDWKAGTLSYYGVSSDERSLIHTFRTKFTGPLFPGFWFKEGSVTLCDL</sequence>
<feature type="domain" description="NACHT" evidence="8">
    <location>
        <begin position="1628"/>
        <end position="1777"/>
    </location>
</feature>
<dbReference type="RefSeq" id="XP_029974305.1">
    <property type="nucleotide sequence ID" value="XM_030118445.1"/>
</dbReference>
<reference evidence="9" key="1">
    <citation type="submission" date="2019-06" db="EMBL/GenBank/DDBJ databases">
        <authorList>
            <consortium name="Wellcome Sanger Institute Data Sharing"/>
        </authorList>
    </citation>
    <scope>NUCLEOTIDE SEQUENCE [LARGE SCALE GENOMIC DNA]</scope>
</reference>
<dbReference type="InterPro" id="IPR041075">
    <property type="entry name" value="NOD1/2_WH"/>
</dbReference>
<feature type="domain" description="B30.2/SPRY" evidence="7">
    <location>
        <begin position="2503"/>
        <end position="2705"/>
    </location>
</feature>
<dbReference type="InterPro" id="IPR027417">
    <property type="entry name" value="P-loop_NTPase"/>
</dbReference>
<dbReference type="GeneID" id="115407882"/>
<dbReference type="SMART" id="SM00449">
    <property type="entry name" value="SPRY"/>
    <property type="match status" value="1"/>
</dbReference>
<dbReference type="FunFam" id="3.40.50.300:FF:001524">
    <property type="entry name" value="Si:dkey-126g1.7"/>
    <property type="match status" value="1"/>
</dbReference>
<keyword evidence="3" id="KW-0433">Leucine-rich repeat</keyword>
<dbReference type="InterPro" id="IPR001870">
    <property type="entry name" value="B30.2/SPRY"/>
</dbReference>
<dbReference type="Gene3D" id="2.60.120.920">
    <property type="match status" value="1"/>
</dbReference>
<evidence type="ECO:0000313" key="10">
    <source>
        <dbReference type="Proteomes" id="UP000472267"/>
    </source>
</evidence>
<evidence type="ECO:0000256" key="1">
    <source>
        <dbReference type="ARBA" id="ARBA00004496"/>
    </source>
</evidence>
<dbReference type="PROSITE" id="PS50188">
    <property type="entry name" value="B302_SPRY"/>
    <property type="match status" value="1"/>
</dbReference>
<dbReference type="Pfam" id="PF17776">
    <property type="entry name" value="NLRC4_HD2"/>
    <property type="match status" value="1"/>
</dbReference>
<evidence type="ECO:0000256" key="3">
    <source>
        <dbReference type="ARBA" id="ARBA00022614"/>
    </source>
</evidence>
<keyword evidence="6" id="KW-0067">ATP-binding</keyword>
<reference evidence="9" key="3">
    <citation type="submission" date="2025-09" db="UniProtKB">
        <authorList>
            <consortium name="Ensembl"/>
        </authorList>
    </citation>
    <scope>IDENTIFICATION</scope>
</reference>
<comment type="subcellular location">
    <subcellularLocation>
        <location evidence="1">Cytoplasm</location>
    </subcellularLocation>
</comment>
<dbReference type="Pfam" id="PF17779">
    <property type="entry name" value="WHD_NOD2"/>
    <property type="match status" value="1"/>
</dbReference>
<dbReference type="InterPro" id="IPR013320">
    <property type="entry name" value="ConA-like_dom_sf"/>
</dbReference>
<dbReference type="InterPro" id="IPR043136">
    <property type="entry name" value="B30.2/SPRY_sf"/>
</dbReference>
<evidence type="ECO:0000259" key="8">
    <source>
        <dbReference type="PROSITE" id="PS50837"/>
    </source>
</evidence>
<keyword evidence="4" id="KW-0677">Repeat</keyword>
<dbReference type="InterPro" id="IPR029495">
    <property type="entry name" value="NACHT-assoc"/>
</dbReference>
<keyword evidence="5" id="KW-0547">Nucleotide-binding</keyword>
<dbReference type="PROSITE" id="PS50837">
    <property type="entry name" value="NACHT"/>
    <property type="match status" value="5"/>
</dbReference>
<keyword evidence="10" id="KW-1185">Reference proteome</keyword>
<dbReference type="Ensembl" id="ENSSFAT00005021234.1">
    <property type="protein sequence ID" value="ENSSFAP00005020430.1"/>
    <property type="gene ID" value="ENSSFAG00005010626.1"/>
</dbReference>
<keyword evidence="2" id="KW-0963">Cytoplasm</keyword>
<dbReference type="SMART" id="SM01288">
    <property type="entry name" value="FISNA"/>
    <property type="match status" value="1"/>
</dbReference>
<dbReference type="Pfam" id="PF13516">
    <property type="entry name" value="LRR_6"/>
    <property type="match status" value="1"/>
</dbReference>
<feature type="domain" description="NACHT" evidence="8">
    <location>
        <begin position="1883"/>
        <end position="2017"/>
    </location>
</feature>
<dbReference type="InterPro" id="IPR051261">
    <property type="entry name" value="NLR"/>
</dbReference>
<dbReference type="GO" id="GO:0005737">
    <property type="term" value="C:cytoplasm"/>
    <property type="evidence" value="ECO:0007669"/>
    <property type="project" value="UniProtKB-SubCell"/>
</dbReference>
<organism evidence="9 10">
    <name type="scientific">Salarias fasciatus</name>
    <name type="common">Jewelled blenny</name>
    <name type="synonym">Blennius fasciatus</name>
    <dbReference type="NCBI Taxonomy" id="181472"/>
    <lineage>
        <taxon>Eukaryota</taxon>
        <taxon>Metazoa</taxon>
        <taxon>Chordata</taxon>
        <taxon>Craniata</taxon>
        <taxon>Vertebrata</taxon>
        <taxon>Euteleostomi</taxon>
        <taxon>Actinopterygii</taxon>
        <taxon>Neopterygii</taxon>
        <taxon>Teleostei</taxon>
        <taxon>Neoteleostei</taxon>
        <taxon>Acanthomorphata</taxon>
        <taxon>Ovalentaria</taxon>
        <taxon>Blenniimorphae</taxon>
        <taxon>Blenniiformes</taxon>
        <taxon>Blennioidei</taxon>
        <taxon>Blenniidae</taxon>
        <taxon>Salariinae</taxon>
        <taxon>Salarias</taxon>
    </lineage>
</organism>
<evidence type="ECO:0000256" key="5">
    <source>
        <dbReference type="ARBA" id="ARBA00022741"/>
    </source>
</evidence>
<dbReference type="InterPro" id="IPR001611">
    <property type="entry name" value="Leu-rich_rpt"/>
</dbReference>
<feature type="domain" description="NACHT" evidence="8">
    <location>
        <begin position="1179"/>
        <end position="1328"/>
    </location>
</feature>
<evidence type="ECO:0000259" key="7">
    <source>
        <dbReference type="PROSITE" id="PS50188"/>
    </source>
</evidence>
<dbReference type="GO" id="GO:0005524">
    <property type="term" value="F:ATP binding"/>
    <property type="evidence" value="ECO:0007669"/>
    <property type="project" value="UniProtKB-KW"/>
</dbReference>
<dbReference type="InterPro" id="IPR041267">
    <property type="entry name" value="NLRP_HD2"/>
</dbReference>
<evidence type="ECO:0000256" key="4">
    <source>
        <dbReference type="ARBA" id="ARBA00022737"/>
    </source>
</evidence>
<dbReference type="RefSeq" id="XP_029974308.1">
    <property type="nucleotide sequence ID" value="XM_030118448.1"/>
</dbReference>
<dbReference type="SUPFAM" id="SSF49899">
    <property type="entry name" value="Concanavalin A-like lectins/glucanases"/>
    <property type="match status" value="1"/>
</dbReference>
<accession>A0A672GTR9</accession>
<evidence type="ECO:0000256" key="6">
    <source>
        <dbReference type="ARBA" id="ARBA00022840"/>
    </source>
</evidence>
<evidence type="ECO:0000313" key="9">
    <source>
        <dbReference type="Ensembl" id="ENSSFAP00005020430.1"/>
    </source>
</evidence>
<dbReference type="Pfam" id="PF14484">
    <property type="entry name" value="FISNA"/>
    <property type="match status" value="1"/>
</dbReference>
<feature type="domain" description="NACHT" evidence="8">
    <location>
        <begin position="730"/>
        <end position="879"/>
    </location>
</feature>
<dbReference type="InterPro" id="IPR032675">
    <property type="entry name" value="LRR_dom_sf"/>
</dbReference>
<dbReference type="PANTHER" id="PTHR24106">
    <property type="entry name" value="NACHT, LRR AND CARD DOMAINS-CONTAINING"/>
    <property type="match status" value="1"/>
</dbReference>
<dbReference type="SMART" id="SM00368">
    <property type="entry name" value="LRR_RI"/>
    <property type="match status" value="3"/>
</dbReference>
<feature type="domain" description="NACHT" evidence="8">
    <location>
        <begin position="281"/>
        <end position="430"/>
    </location>
</feature>
<dbReference type="Proteomes" id="UP000472267">
    <property type="component" value="Chromosome 20"/>
</dbReference>
<dbReference type="InterPro" id="IPR003877">
    <property type="entry name" value="SPRY_dom"/>
</dbReference>
<dbReference type="Pfam" id="PF00622">
    <property type="entry name" value="SPRY"/>
    <property type="match status" value="1"/>
</dbReference>
<dbReference type="InterPro" id="IPR007111">
    <property type="entry name" value="NACHT_NTPase"/>
</dbReference>
<evidence type="ECO:0000256" key="2">
    <source>
        <dbReference type="ARBA" id="ARBA00022490"/>
    </source>
</evidence>
<dbReference type="InParanoid" id="A0A672GTR9"/>
<name>A0A672GTR9_SALFA</name>
<dbReference type="Gene3D" id="3.40.50.300">
    <property type="entry name" value="P-loop containing nucleotide triphosphate hydrolases"/>
    <property type="match status" value="9"/>
</dbReference>
<dbReference type="Gene3D" id="3.80.10.10">
    <property type="entry name" value="Ribonuclease Inhibitor"/>
    <property type="match status" value="1"/>
</dbReference>
<gene>
    <name evidence="9" type="primary">LOC115407882</name>
</gene>
<reference evidence="9" key="2">
    <citation type="submission" date="2025-08" db="UniProtKB">
        <authorList>
            <consortium name="Ensembl"/>
        </authorList>
    </citation>
    <scope>IDENTIFICATION</scope>
</reference>
<protein>
    <submittedName>
        <fullName evidence="9">Uncharacterized LOC115407882</fullName>
    </submittedName>
</protein>